<evidence type="ECO:0000256" key="1">
    <source>
        <dbReference type="ARBA" id="ARBA00011063"/>
    </source>
</evidence>
<dbReference type="InterPro" id="IPR036196">
    <property type="entry name" value="Ptyr_pPase_sf"/>
</dbReference>
<dbReference type="PRINTS" id="PR00719">
    <property type="entry name" value="LMWPTPASE"/>
</dbReference>
<dbReference type="SUPFAM" id="SSF52788">
    <property type="entry name" value="Phosphotyrosine protein phosphatases I"/>
    <property type="match status" value="1"/>
</dbReference>
<proteinExistence type="inferred from homology"/>
<dbReference type="EMBL" id="LSDD01000029">
    <property type="protein sequence ID" value="KXB69246.1"/>
    <property type="molecule type" value="Genomic_DNA"/>
</dbReference>
<dbReference type="EMBL" id="AP019835">
    <property type="protein sequence ID" value="BBM48995.1"/>
    <property type="molecule type" value="Genomic_DNA"/>
</dbReference>
<dbReference type="GO" id="GO:0004725">
    <property type="term" value="F:protein tyrosine phosphatase activity"/>
    <property type="evidence" value="ECO:0007669"/>
    <property type="project" value="UniProtKB-EC"/>
</dbReference>
<dbReference type="OrthoDB" id="9784339at2"/>
<dbReference type="SMART" id="SM00226">
    <property type="entry name" value="LMWPc"/>
    <property type="match status" value="1"/>
</dbReference>
<dbReference type="CDD" id="cd16343">
    <property type="entry name" value="LMWPTP"/>
    <property type="match status" value="1"/>
</dbReference>
<evidence type="ECO:0000256" key="4">
    <source>
        <dbReference type="ARBA" id="ARBA00022912"/>
    </source>
</evidence>
<comment type="similarity">
    <text evidence="1">Belongs to the low molecular weight phosphotyrosine protein phosphatase family.</text>
</comment>
<keyword evidence="9" id="KW-1185">Reference proteome</keyword>
<evidence type="ECO:0000313" key="7">
    <source>
        <dbReference type="EMBL" id="BBM48995.1"/>
    </source>
</evidence>
<evidence type="ECO:0000256" key="3">
    <source>
        <dbReference type="ARBA" id="ARBA00022801"/>
    </source>
</evidence>
<feature type="active site" evidence="5">
    <location>
        <position position="14"/>
    </location>
</feature>
<dbReference type="Proteomes" id="UP000321501">
    <property type="component" value="Chromosome"/>
</dbReference>
<name>A0A134ANH5_9FUSO</name>
<dbReference type="PATRIC" id="fig|157687.3.peg.419"/>
<evidence type="ECO:0000259" key="6">
    <source>
        <dbReference type="SMART" id="SM00226"/>
    </source>
</evidence>
<gene>
    <name evidence="8" type="ORF">HMPREF3180_00417</name>
    <name evidence="7" type="ORF">JMUB3934_0277</name>
</gene>
<evidence type="ECO:0000313" key="8">
    <source>
        <dbReference type="EMBL" id="KXB69246.1"/>
    </source>
</evidence>
<dbReference type="STRING" id="157687.HMPREF3180_00417"/>
<feature type="active site" description="Nucleophile" evidence="5">
    <location>
        <position position="8"/>
    </location>
</feature>
<feature type="active site" description="Proton donor" evidence="5">
    <location>
        <position position="122"/>
    </location>
</feature>
<dbReference type="Pfam" id="PF01451">
    <property type="entry name" value="LMWPc"/>
    <property type="match status" value="1"/>
</dbReference>
<sequence>MKKVLFVCLGNICRSPMAEAVFKKMVADENLQDKIIIDSAATSSWEHGNPVHHGTRERLKKEGISTAGMYSRTLEDSDLDSDYIIGMDENNIKDINSFINDRKTGEVKRLLEYAGEARDIADPWFTGDFEQTFVDVTKGCQALLKKLKEEI</sequence>
<dbReference type="InterPro" id="IPR023485">
    <property type="entry name" value="Ptyr_pPase"/>
</dbReference>
<keyword evidence="3" id="KW-0378">Hydrolase</keyword>
<evidence type="ECO:0000256" key="2">
    <source>
        <dbReference type="ARBA" id="ARBA00013064"/>
    </source>
</evidence>
<dbReference type="PANTHER" id="PTHR11717">
    <property type="entry name" value="LOW MOLECULAR WEIGHT PROTEIN TYROSINE PHOSPHATASE"/>
    <property type="match status" value="1"/>
</dbReference>
<reference evidence="9" key="1">
    <citation type="submission" date="2016-01" db="EMBL/GenBank/DDBJ databases">
        <authorList>
            <person name="Mitreva M."/>
            <person name="Pepin K.H."/>
            <person name="Mihindukulasuriya K.A."/>
            <person name="Fulton R."/>
            <person name="Fronick C."/>
            <person name="O'Laughlin M."/>
            <person name="Miner T."/>
            <person name="Herter B."/>
            <person name="Rosa B.A."/>
            <person name="Cordes M."/>
            <person name="Tomlinson C."/>
            <person name="Wollam A."/>
            <person name="Palsikar V.B."/>
            <person name="Mardis E.R."/>
            <person name="Wilson R.K."/>
        </authorList>
    </citation>
    <scope>NUCLEOTIDE SEQUENCE [LARGE SCALE GENOMIC DNA]</scope>
    <source>
        <strain evidence="9">KA00185</strain>
    </source>
</reference>
<feature type="domain" description="Phosphotyrosine protein phosphatase I" evidence="6">
    <location>
        <begin position="2"/>
        <end position="146"/>
    </location>
</feature>
<evidence type="ECO:0000313" key="9">
    <source>
        <dbReference type="Proteomes" id="UP000070483"/>
    </source>
</evidence>
<accession>A0A134ANH5</accession>
<evidence type="ECO:0000313" key="10">
    <source>
        <dbReference type="Proteomes" id="UP000321501"/>
    </source>
</evidence>
<dbReference type="InterPro" id="IPR017867">
    <property type="entry name" value="Tyr_phospatase_low_mol_wt"/>
</dbReference>
<keyword evidence="4" id="KW-0904">Protein phosphatase</keyword>
<evidence type="ECO:0000256" key="5">
    <source>
        <dbReference type="PIRSR" id="PIRSR617867-1"/>
    </source>
</evidence>
<dbReference type="InterPro" id="IPR050438">
    <property type="entry name" value="LMW_PTPase"/>
</dbReference>
<dbReference type="Gene3D" id="3.40.50.2300">
    <property type="match status" value="1"/>
</dbReference>
<protein>
    <recommendedName>
        <fullName evidence="2">protein-tyrosine-phosphatase</fullName>
        <ecNumber evidence="2">3.1.3.48</ecNumber>
    </recommendedName>
</protein>
<dbReference type="AlphaFoldDB" id="A0A134ANH5"/>
<reference evidence="8" key="2">
    <citation type="submission" date="2016-01" db="EMBL/GenBank/DDBJ databases">
        <authorList>
            <person name="Oliw E.H."/>
        </authorList>
    </citation>
    <scope>NUCLEOTIDE SEQUENCE [LARGE SCALE GENOMIC DNA]</scope>
    <source>
        <strain evidence="8">KA00185</strain>
    </source>
</reference>
<reference evidence="7 10" key="3">
    <citation type="submission" date="2019-07" db="EMBL/GenBank/DDBJ databases">
        <title>Complete Genome Sequence of Leptotrichia wadei Strain JMUB3934.</title>
        <authorList>
            <person name="Watanabe S."/>
            <person name="Cui L."/>
        </authorList>
    </citation>
    <scope>NUCLEOTIDE SEQUENCE [LARGE SCALE GENOMIC DNA]</scope>
    <source>
        <strain evidence="7 10">JMUB3934</strain>
    </source>
</reference>
<dbReference type="EC" id="3.1.3.48" evidence="2"/>
<organism evidence="8 9">
    <name type="scientific">Leptotrichia wadei</name>
    <dbReference type="NCBI Taxonomy" id="157687"/>
    <lineage>
        <taxon>Bacteria</taxon>
        <taxon>Fusobacteriati</taxon>
        <taxon>Fusobacteriota</taxon>
        <taxon>Fusobacteriia</taxon>
        <taxon>Fusobacteriales</taxon>
        <taxon>Leptotrichiaceae</taxon>
        <taxon>Leptotrichia</taxon>
    </lineage>
</organism>
<dbReference type="Proteomes" id="UP000070483">
    <property type="component" value="Unassembled WGS sequence"/>
</dbReference>
<dbReference type="RefSeq" id="WP_060917385.1">
    <property type="nucleotide sequence ID" value="NZ_AP019835.1"/>
</dbReference>
<dbReference type="PANTHER" id="PTHR11717:SF7">
    <property type="entry name" value="LOW MOLECULAR WEIGHT PHOSPHOTYROSINE PROTEIN PHOSPHATASE"/>
    <property type="match status" value="1"/>
</dbReference>